<gene>
    <name evidence="1" type="ORF">LX83_007220</name>
</gene>
<comment type="caution">
    <text evidence="1">The sequence shown here is derived from an EMBL/GenBank/DDBJ whole genome shotgun (WGS) entry which is preliminary data.</text>
</comment>
<reference evidence="1" key="1">
    <citation type="submission" date="2022-06" db="EMBL/GenBank/DDBJ databases">
        <title>Genomic Encyclopedia of Archaeal and Bacterial Type Strains, Phase II (KMG-II): from individual species to whole genera.</title>
        <authorList>
            <person name="Goeker M."/>
        </authorList>
    </citation>
    <scope>NUCLEOTIDE SEQUENCE</scope>
    <source>
        <strain evidence="1">DSM 43935</strain>
    </source>
</reference>
<evidence type="ECO:0000313" key="1">
    <source>
        <dbReference type="EMBL" id="MCP2170329.1"/>
    </source>
</evidence>
<sequence length="59" mass="6068">MATDERVAQHLGAVPPAVRAELSTVDLTGAGTDEAPARIAFIDSERGAPAENGGEQRGH</sequence>
<proteinExistence type="predicted"/>
<protein>
    <submittedName>
        <fullName evidence="1">Uncharacterized protein</fullName>
    </submittedName>
</protein>
<dbReference type="Proteomes" id="UP001206128">
    <property type="component" value="Unassembled WGS sequence"/>
</dbReference>
<dbReference type="AlphaFoldDB" id="A0AAE3KLH4"/>
<evidence type="ECO:0000313" key="2">
    <source>
        <dbReference type="Proteomes" id="UP001206128"/>
    </source>
</evidence>
<accession>A0AAE3KLH4</accession>
<dbReference type="RefSeq" id="WP_253780498.1">
    <property type="nucleotide sequence ID" value="NZ_JAMTCK010000030.1"/>
</dbReference>
<name>A0AAE3KLH4_9PSEU</name>
<organism evidence="1 2">
    <name type="scientific">Goodfellowiella coeruleoviolacea</name>
    <dbReference type="NCBI Taxonomy" id="334858"/>
    <lineage>
        <taxon>Bacteria</taxon>
        <taxon>Bacillati</taxon>
        <taxon>Actinomycetota</taxon>
        <taxon>Actinomycetes</taxon>
        <taxon>Pseudonocardiales</taxon>
        <taxon>Pseudonocardiaceae</taxon>
        <taxon>Goodfellowiella</taxon>
    </lineage>
</organism>
<dbReference type="EMBL" id="JAMTCK010000030">
    <property type="protein sequence ID" value="MCP2170329.1"/>
    <property type="molecule type" value="Genomic_DNA"/>
</dbReference>
<keyword evidence="2" id="KW-1185">Reference proteome</keyword>